<evidence type="ECO:0000256" key="2">
    <source>
        <dbReference type="ARBA" id="ARBA00022490"/>
    </source>
</evidence>
<feature type="binding site" evidence="7">
    <location>
        <begin position="84"/>
        <end position="91"/>
    </location>
    <ligand>
        <name>ATP</name>
        <dbReference type="ChEBI" id="CHEBI:30616"/>
    </ligand>
</feature>
<reference evidence="11" key="1">
    <citation type="submission" date="2020-10" db="EMBL/GenBank/DDBJ databases">
        <title>Chromosome-scale genome assembly of the Allis shad, Alosa alosa.</title>
        <authorList>
            <person name="Margot Z."/>
            <person name="Christophe K."/>
            <person name="Cabau C."/>
            <person name="Louis A."/>
            <person name="Berthelot C."/>
            <person name="Parey E."/>
            <person name="Roest Crollius H."/>
            <person name="Montfort J."/>
            <person name="Robinson-Rechavi M."/>
            <person name="Bucao C."/>
            <person name="Bouchez O."/>
            <person name="Gislard M."/>
            <person name="Lluch J."/>
            <person name="Milhes M."/>
            <person name="Lampietro C."/>
            <person name="Lopez Roques C."/>
            <person name="Donnadieu C."/>
            <person name="Braasch I."/>
            <person name="Desvignes T."/>
            <person name="Postlethwait J."/>
            <person name="Bobe J."/>
            <person name="Guiguen Y."/>
        </authorList>
    </citation>
    <scope>NUCLEOTIDE SEQUENCE</scope>
    <source>
        <strain evidence="11">M-15738</strain>
        <tissue evidence="11">Blood</tissue>
    </source>
</reference>
<feature type="region of interest" description="Disordered" evidence="9">
    <location>
        <begin position="763"/>
        <end position="795"/>
    </location>
</feature>
<dbReference type="PANTHER" id="PTHR47969">
    <property type="entry name" value="CHROMOSOME-ASSOCIATED KINESIN KIF4A-RELATED"/>
    <property type="match status" value="1"/>
</dbReference>
<feature type="compositionally biased region" description="Gly residues" evidence="9">
    <location>
        <begin position="784"/>
        <end position="795"/>
    </location>
</feature>
<evidence type="ECO:0000256" key="7">
    <source>
        <dbReference type="PROSITE-ProRule" id="PRU00283"/>
    </source>
</evidence>
<accession>A0AAV6H262</accession>
<feature type="compositionally biased region" description="Low complexity" evidence="9">
    <location>
        <begin position="769"/>
        <end position="781"/>
    </location>
</feature>
<feature type="compositionally biased region" description="Basic and acidic residues" evidence="9">
    <location>
        <begin position="576"/>
        <end position="589"/>
    </location>
</feature>
<dbReference type="GO" id="GO:0003777">
    <property type="term" value="F:microtubule motor activity"/>
    <property type="evidence" value="ECO:0007669"/>
    <property type="project" value="InterPro"/>
</dbReference>
<evidence type="ECO:0000256" key="8">
    <source>
        <dbReference type="SAM" id="Coils"/>
    </source>
</evidence>
<keyword evidence="6" id="KW-0206">Cytoskeleton</keyword>
<protein>
    <recommendedName>
        <fullName evidence="10">Kinesin motor domain-containing protein</fullName>
    </recommendedName>
</protein>
<dbReference type="PROSITE" id="PS50067">
    <property type="entry name" value="KINESIN_MOTOR_2"/>
    <property type="match status" value="1"/>
</dbReference>
<evidence type="ECO:0000256" key="6">
    <source>
        <dbReference type="ARBA" id="ARBA00023212"/>
    </source>
</evidence>
<dbReference type="InterPro" id="IPR001752">
    <property type="entry name" value="Kinesin_motor_dom"/>
</dbReference>
<evidence type="ECO:0000256" key="1">
    <source>
        <dbReference type="ARBA" id="ARBA00004245"/>
    </source>
</evidence>
<dbReference type="GO" id="GO:0051231">
    <property type="term" value="P:spindle elongation"/>
    <property type="evidence" value="ECO:0007669"/>
    <property type="project" value="TreeGrafter"/>
</dbReference>
<dbReference type="GO" id="GO:0007018">
    <property type="term" value="P:microtubule-based movement"/>
    <property type="evidence" value="ECO:0007669"/>
    <property type="project" value="InterPro"/>
</dbReference>
<keyword evidence="7" id="KW-0505">Motor protein</keyword>
<comment type="subcellular location">
    <subcellularLocation>
        <location evidence="1">Cytoplasm</location>
        <location evidence="1">Cytoskeleton</location>
    </subcellularLocation>
</comment>
<keyword evidence="2" id="KW-0963">Cytoplasm</keyword>
<dbReference type="GO" id="GO:0007052">
    <property type="term" value="P:mitotic spindle organization"/>
    <property type="evidence" value="ECO:0007669"/>
    <property type="project" value="TreeGrafter"/>
</dbReference>
<dbReference type="Pfam" id="PF00225">
    <property type="entry name" value="Kinesin"/>
    <property type="match status" value="1"/>
</dbReference>
<evidence type="ECO:0000256" key="4">
    <source>
        <dbReference type="ARBA" id="ARBA00022840"/>
    </source>
</evidence>
<evidence type="ECO:0000256" key="9">
    <source>
        <dbReference type="SAM" id="MobiDB-lite"/>
    </source>
</evidence>
<dbReference type="InterPro" id="IPR027417">
    <property type="entry name" value="P-loop_NTPase"/>
</dbReference>
<evidence type="ECO:0000313" key="12">
    <source>
        <dbReference type="Proteomes" id="UP000823561"/>
    </source>
</evidence>
<evidence type="ECO:0000256" key="3">
    <source>
        <dbReference type="ARBA" id="ARBA00022741"/>
    </source>
</evidence>
<gene>
    <name evidence="11" type="ORF">AALO_G00068760</name>
</gene>
<dbReference type="GO" id="GO:0005524">
    <property type="term" value="F:ATP binding"/>
    <property type="evidence" value="ECO:0007669"/>
    <property type="project" value="UniProtKB-UniRule"/>
</dbReference>
<dbReference type="PANTHER" id="PTHR47969:SF15">
    <property type="entry name" value="CHROMOSOME-ASSOCIATED KINESIN KIF4A-RELATED"/>
    <property type="match status" value="1"/>
</dbReference>
<sequence length="795" mass="87517">MMEKVMRVAVRIRPLLPEELRQNREVCAHVAVDSRQVILAGGHAFPCHFAFGPTVSQEHVYGSSVKPLVASFFAGKDVTILAYGQSGSGKTYTLIGGHTDCEEDRGVVWRVCEDMFLKMTANDLTHLNLSACCVSLCGEELQDLLSPDAKQLNPHIMEDQNGNTVVEGAVEIPLGSVEDLHNVLDRMSESSSHTLLWLRLRQHSDSTSQSVLLSTLLVVDLAGWECVSGLVTADTPRFKRSLQISTELRTLADMIQQDKLSHAAVGRTQTTQALASRAHTPCSPLTQLDGSDSPSGRRRDAHPSIRPSVHSISARTHTHSPLMRLLQNSLSVSAQTLLLVCVSPAQSSLTDTVSCLMLAAHAQDKYSRPDQRGVHTWAHTPSVPHTHSPLTRDAAVLLEELRDSAPSPALQQRLSAWLDAYKNTPSPSQGSEVTLCETCDVHQLPADTAACDETDAAPSQDAHTYVQSLQELKLHCRLQSELLVEQKLLADWLKRDLRAPDSGGQRCKSSPLTDQRPAPQNRQPARCGTAGSRKVYSSPCNLSLERLSATMKTSNQLLLAQLEEQEQVLRLPSVTRGRETEAKDQSERKDKKRPLLNRTWTRKHAPDLSVAISEALGIPGLSSACDAEVSTCEAQSVLVSELLLEKERLQQRRDELSSRLSEENTPSEQDDLTLHQLEETIEAVDASGQSPGGALQEAKALFYTYFSKVVCLRERGASQRRCVRELEALLAAEQQQSARRLQQLEKEVFFYRSSSRELRRRLKELVQDGPSPASSRASWRRGSGEGGQGLGEAPD</sequence>
<dbReference type="GO" id="GO:0008017">
    <property type="term" value="F:microtubule binding"/>
    <property type="evidence" value="ECO:0007669"/>
    <property type="project" value="InterPro"/>
</dbReference>
<feature type="compositionally biased region" description="Polar residues" evidence="9">
    <location>
        <begin position="283"/>
        <end position="294"/>
    </location>
</feature>
<dbReference type="Proteomes" id="UP000823561">
    <property type="component" value="Chromosome 5"/>
</dbReference>
<dbReference type="PRINTS" id="PR00380">
    <property type="entry name" value="KINESINHEAVY"/>
</dbReference>
<dbReference type="Gene3D" id="3.40.850.10">
    <property type="entry name" value="Kinesin motor domain"/>
    <property type="match status" value="1"/>
</dbReference>
<dbReference type="InterPro" id="IPR036961">
    <property type="entry name" value="Kinesin_motor_dom_sf"/>
</dbReference>
<dbReference type="InterPro" id="IPR027640">
    <property type="entry name" value="Kinesin-like_fam"/>
</dbReference>
<dbReference type="EMBL" id="JADWDJ010000005">
    <property type="protein sequence ID" value="KAG5281220.1"/>
    <property type="molecule type" value="Genomic_DNA"/>
</dbReference>
<name>A0AAV6H262_9TELE</name>
<feature type="region of interest" description="Disordered" evidence="9">
    <location>
        <begin position="271"/>
        <end position="314"/>
    </location>
</feature>
<keyword evidence="12" id="KW-1185">Reference proteome</keyword>
<organism evidence="11 12">
    <name type="scientific">Alosa alosa</name>
    <name type="common">allis shad</name>
    <dbReference type="NCBI Taxonomy" id="278164"/>
    <lineage>
        <taxon>Eukaryota</taxon>
        <taxon>Metazoa</taxon>
        <taxon>Chordata</taxon>
        <taxon>Craniata</taxon>
        <taxon>Vertebrata</taxon>
        <taxon>Euteleostomi</taxon>
        <taxon>Actinopterygii</taxon>
        <taxon>Neopterygii</taxon>
        <taxon>Teleostei</taxon>
        <taxon>Clupei</taxon>
        <taxon>Clupeiformes</taxon>
        <taxon>Clupeoidei</taxon>
        <taxon>Clupeidae</taxon>
        <taxon>Alosa</taxon>
    </lineage>
</organism>
<evidence type="ECO:0000313" key="11">
    <source>
        <dbReference type="EMBL" id="KAG5281220.1"/>
    </source>
</evidence>
<keyword evidence="4 7" id="KW-0067">ATP-binding</keyword>
<keyword evidence="5 8" id="KW-0175">Coiled coil</keyword>
<evidence type="ECO:0000259" key="10">
    <source>
        <dbReference type="PROSITE" id="PS50067"/>
    </source>
</evidence>
<proteinExistence type="inferred from homology"/>
<evidence type="ECO:0000256" key="5">
    <source>
        <dbReference type="ARBA" id="ARBA00023054"/>
    </source>
</evidence>
<feature type="compositionally biased region" description="Polar residues" evidence="9">
    <location>
        <begin position="507"/>
        <end position="523"/>
    </location>
</feature>
<dbReference type="SMART" id="SM00129">
    <property type="entry name" value="KISc"/>
    <property type="match status" value="1"/>
</dbReference>
<dbReference type="AlphaFoldDB" id="A0AAV6H262"/>
<comment type="caution">
    <text evidence="11">The sequence shown here is derived from an EMBL/GenBank/DDBJ whole genome shotgun (WGS) entry which is preliminary data.</text>
</comment>
<dbReference type="SUPFAM" id="SSF52540">
    <property type="entry name" value="P-loop containing nucleoside triphosphate hydrolases"/>
    <property type="match status" value="1"/>
</dbReference>
<feature type="region of interest" description="Disordered" evidence="9">
    <location>
        <begin position="572"/>
        <end position="600"/>
    </location>
</feature>
<feature type="coiled-coil region" evidence="8">
    <location>
        <begin position="727"/>
        <end position="761"/>
    </location>
</feature>
<comment type="similarity">
    <text evidence="7">Belongs to the TRAFAC class myosin-kinesin ATPase superfamily. Kinesin family.</text>
</comment>
<dbReference type="GO" id="GO:0005875">
    <property type="term" value="C:microtubule associated complex"/>
    <property type="evidence" value="ECO:0007669"/>
    <property type="project" value="TreeGrafter"/>
</dbReference>
<feature type="compositionally biased region" description="Basic residues" evidence="9">
    <location>
        <begin position="590"/>
        <end position="600"/>
    </location>
</feature>
<keyword evidence="3 7" id="KW-0547">Nucleotide-binding</keyword>
<feature type="region of interest" description="Disordered" evidence="9">
    <location>
        <begin position="500"/>
        <end position="532"/>
    </location>
</feature>
<feature type="domain" description="Kinesin motor" evidence="10">
    <location>
        <begin position="5"/>
        <end position="365"/>
    </location>
</feature>